<dbReference type="Pfam" id="PF18917">
    <property type="entry name" value="LiaI-LiaF-like_TM1"/>
    <property type="match status" value="1"/>
</dbReference>
<feature type="domain" description="LiaI-LiaF-like transmembrane region" evidence="1">
    <location>
        <begin position="6"/>
        <end position="51"/>
    </location>
</feature>
<reference evidence="2 3" key="1">
    <citation type="journal article" date="2012" name="PLoS ONE">
        <title>The purine-utilizing bacterium Clostridium acidurici 9a: a genome-guided metabolic reconsideration.</title>
        <authorList>
            <person name="Hartwich K."/>
            <person name="Poehlein A."/>
            <person name="Daniel R."/>
        </authorList>
    </citation>
    <scope>NUCLEOTIDE SEQUENCE [LARGE SCALE GENOMIC DNA]</scope>
    <source>
        <strain evidence="3">ATCC 7906 / DSM 604 / BCRC 14475 / CIP 104303 / KCTC 5404 / NCIMB 10678 / 9a</strain>
    </source>
</reference>
<dbReference type="KEGG" id="cad:Curi_c09570"/>
<dbReference type="Proteomes" id="UP000006094">
    <property type="component" value="Chromosome"/>
</dbReference>
<keyword evidence="3" id="KW-1185">Reference proteome</keyword>
<evidence type="ECO:0000259" key="1">
    <source>
        <dbReference type="Pfam" id="PF18917"/>
    </source>
</evidence>
<evidence type="ECO:0000313" key="3">
    <source>
        <dbReference type="Proteomes" id="UP000006094"/>
    </source>
</evidence>
<dbReference type="AlphaFoldDB" id="K0AVT9"/>
<dbReference type="OrthoDB" id="1950287at2"/>
<proteinExistence type="predicted"/>
<dbReference type="RefSeq" id="WP_014967110.1">
    <property type="nucleotide sequence ID" value="NC_018664.1"/>
</dbReference>
<evidence type="ECO:0000313" key="2">
    <source>
        <dbReference type="EMBL" id="AFS77973.1"/>
    </source>
</evidence>
<name>K0AVT9_GOTA9</name>
<protein>
    <recommendedName>
        <fullName evidence="1">LiaI-LiaF-like transmembrane region domain-containing protein</fullName>
    </recommendedName>
</protein>
<accession>K0AVT9</accession>
<dbReference type="InterPro" id="IPR043726">
    <property type="entry name" value="LiaI-LiaF-like_TM1"/>
</dbReference>
<organism evidence="2 3">
    <name type="scientific">Gottschalkia acidurici (strain ATCC 7906 / DSM 604 / BCRC 14475 / CIP 104303 / KCTC 5404 / NCIMB 10678 / 9a)</name>
    <name type="common">Clostridium acidurici</name>
    <dbReference type="NCBI Taxonomy" id="1128398"/>
    <lineage>
        <taxon>Bacteria</taxon>
        <taxon>Bacillati</taxon>
        <taxon>Bacillota</taxon>
        <taxon>Tissierellia</taxon>
        <taxon>Tissierellales</taxon>
        <taxon>Gottschalkiaceae</taxon>
        <taxon>Gottschalkia</taxon>
    </lineage>
</organism>
<dbReference type="STRING" id="1128398.Curi_c09570"/>
<dbReference type="EMBL" id="CP003326">
    <property type="protein sequence ID" value="AFS77973.1"/>
    <property type="molecule type" value="Genomic_DNA"/>
</dbReference>
<gene>
    <name evidence="2" type="ordered locus">Curi_c09570</name>
</gene>
<sequence length="89" mass="10244">MKKNSLFLGVFFIFIGAFLLLNNLNLLNFSVWGAISDLWPLIFVVFGVHLISNKTSISLVTWIIFFAIIILYAIFKQHGGMVIQRNMFF</sequence>
<dbReference type="HOGENOM" id="CLU_2449314_0_0_9"/>